<dbReference type="Pfam" id="PF13639">
    <property type="entry name" value="zf-RING_2"/>
    <property type="match status" value="1"/>
</dbReference>
<evidence type="ECO:0000313" key="15">
    <source>
        <dbReference type="EMBL" id="KAG6604272.1"/>
    </source>
</evidence>
<organism evidence="15 16">
    <name type="scientific">Cucurbita argyrosperma subsp. sororia</name>
    <dbReference type="NCBI Taxonomy" id="37648"/>
    <lineage>
        <taxon>Eukaryota</taxon>
        <taxon>Viridiplantae</taxon>
        <taxon>Streptophyta</taxon>
        <taxon>Embryophyta</taxon>
        <taxon>Tracheophyta</taxon>
        <taxon>Spermatophyta</taxon>
        <taxon>Magnoliopsida</taxon>
        <taxon>eudicotyledons</taxon>
        <taxon>Gunneridae</taxon>
        <taxon>Pentapetalae</taxon>
        <taxon>rosids</taxon>
        <taxon>fabids</taxon>
        <taxon>Cucurbitales</taxon>
        <taxon>Cucurbitaceae</taxon>
        <taxon>Cucurbiteae</taxon>
        <taxon>Cucurbita</taxon>
    </lineage>
</organism>
<sequence length="269" mass="29367">MSITNSRRLLLPAVTASPPVLAQPRPGFGSFDMNVVMVLSVLLCALVCSLGLNAILKCALRCSSLLATMSGGRGGGIFAVHPKGVRRNVLKKFPTVEYPKEGNKLRGIDGECVICLLEFEGGDRVRVLPKCYHGFHVHCIDKWLSSHNSCPKCRNCLTDTCHKIASGGSQEAPDGEFIAIDPPPPPPPGEEVVVNVVIAPVEREGLVCNYRKILVTKASIPTDPPPSVDELNSVDSHYSQPHLRLWRLAYSSSFIFLSLIQVFERDGRR</sequence>
<feature type="non-terminal residue" evidence="15">
    <location>
        <position position="1"/>
    </location>
</feature>
<evidence type="ECO:0000256" key="11">
    <source>
        <dbReference type="ARBA" id="ARBA00024209"/>
    </source>
</evidence>
<keyword evidence="8" id="KW-0862">Zinc</keyword>
<evidence type="ECO:0000256" key="2">
    <source>
        <dbReference type="ARBA" id="ARBA00004167"/>
    </source>
</evidence>
<comment type="subcellular location">
    <subcellularLocation>
        <location evidence="2">Membrane</location>
        <topology evidence="2">Single-pass membrane protein</topology>
    </subcellularLocation>
</comment>
<evidence type="ECO:0000256" key="4">
    <source>
        <dbReference type="ARBA" id="ARBA00022679"/>
    </source>
</evidence>
<keyword evidence="5 13" id="KW-0812">Transmembrane</keyword>
<keyword evidence="4" id="KW-0808">Transferase</keyword>
<dbReference type="InterPro" id="IPR044602">
    <property type="entry name" value="ATL10/ATL72-79-like"/>
</dbReference>
<evidence type="ECO:0000256" key="7">
    <source>
        <dbReference type="ARBA" id="ARBA00022786"/>
    </source>
</evidence>
<feature type="domain" description="RING-type" evidence="14">
    <location>
        <begin position="112"/>
        <end position="154"/>
    </location>
</feature>
<evidence type="ECO:0000256" key="1">
    <source>
        <dbReference type="ARBA" id="ARBA00000900"/>
    </source>
</evidence>
<keyword evidence="7" id="KW-0833">Ubl conjugation pathway</keyword>
<keyword evidence="9 13" id="KW-1133">Transmembrane helix</keyword>
<evidence type="ECO:0000256" key="5">
    <source>
        <dbReference type="ARBA" id="ARBA00022692"/>
    </source>
</evidence>
<keyword evidence="6" id="KW-0479">Metal-binding</keyword>
<gene>
    <name evidence="15" type="primary">ATL78</name>
    <name evidence="15" type="ORF">SDJN03_04881</name>
</gene>
<keyword evidence="10 13" id="KW-0472">Membrane</keyword>
<dbReference type="GO" id="GO:0016020">
    <property type="term" value="C:membrane"/>
    <property type="evidence" value="ECO:0007669"/>
    <property type="project" value="UniProtKB-SubCell"/>
</dbReference>
<dbReference type="AlphaFoldDB" id="A0AAV6NY01"/>
<dbReference type="EMBL" id="JAGKQH010000003">
    <property type="protein sequence ID" value="KAG6604272.1"/>
    <property type="molecule type" value="Genomic_DNA"/>
</dbReference>
<dbReference type="InterPro" id="IPR001841">
    <property type="entry name" value="Znf_RING"/>
</dbReference>
<keyword evidence="12" id="KW-0863">Zinc-finger</keyword>
<keyword evidence="16" id="KW-1185">Reference proteome</keyword>
<accession>A0AAV6NY01</accession>
<dbReference type="GO" id="GO:0008270">
    <property type="term" value="F:zinc ion binding"/>
    <property type="evidence" value="ECO:0007669"/>
    <property type="project" value="UniProtKB-KW"/>
</dbReference>
<dbReference type="Proteomes" id="UP000685013">
    <property type="component" value="Chromosome 3"/>
</dbReference>
<comment type="catalytic activity">
    <reaction evidence="1">
        <text>S-ubiquitinyl-[E2 ubiquitin-conjugating enzyme]-L-cysteine + [acceptor protein]-L-lysine = [E2 ubiquitin-conjugating enzyme]-L-cysteine + N(6)-ubiquitinyl-[acceptor protein]-L-lysine.</text>
        <dbReference type="EC" id="2.3.2.27"/>
    </reaction>
</comment>
<dbReference type="GO" id="GO:0016567">
    <property type="term" value="P:protein ubiquitination"/>
    <property type="evidence" value="ECO:0007669"/>
    <property type="project" value="InterPro"/>
</dbReference>
<dbReference type="PANTHER" id="PTHR46905:SF7">
    <property type="entry name" value="RING-H2 FINGER PROTEIN ATL78"/>
    <property type="match status" value="1"/>
</dbReference>
<dbReference type="SMART" id="SM00184">
    <property type="entry name" value="RING"/>
    <property type="match status" value="1"/>
</dbReference>
<evidence type="ECO:0000256" key="8">
    <source>
        <dbReference type="ARBA" id="ARBA00022833"/>
    </source>
</evidence>
<evidence type="ECO:0000256" key="12">
    <source>
        <dbReference type="PROSITE-ProRule" id="PRU00175"/>
    </source>
</evidence>
<evidence type="ECO:0000256" key="10">
    <source>
        <dbReference type="ARBA" id="ARBA00023136"/>
    </source>
</evidence>
<dbReference type="CDD" id="cd16461">
    <property type="entry name" value="RING-H2_EL5-like"/>
    <property type="match status" value="1"/>
</dbReference>
<dbReference type="GO" id="GO:0061630">
    <property type="term" value="F:ubiquitin protein ligase activity"/>
    <property type="evidence" value="ECO:0007669"/>
    <property type="project" value="UniProtKB-EC"/>
</dbReference>
<evidence type="ECO:0000256" key="6">
    <source>
        <dbReference type="ARBA" id="ARBA00022723"/>
    </source>
</evidence>
<protein>
    <recommendedName>
        <fullName evidence="3">RING-type E3 ubiquitin transferase</fullName>
        <ecNumber evidence="3">2.3.2.27</ecNumber>
    </recommendedName>
</protein>
<evidence type="ECO:0000256" key="3">
    <source>
        <dbReference type="ARBA" id="ARBA00012483"/>
    </source>
</evidence>
<proteinExistence type="inferred from homology"/>
<reference evidence="15 16" key="1">
    <citation type="journal article" date="2021" name="Hortic Res">
        <title>The domestication of Cucurbita argyrosperma as revealed by the genome of its wild relative.</title>
        <authorList>
            <person name="Barrera-Redondo J."/>
            <person name="Sanchez-de la Vega G."/>
            <person name="Aguirre-Liguori J.A."/>
            <person name="Castellanos-Morales G."/>
            <person name="Gutierrez-Guerrero Y.T."/>
            <person name="Aguirre-Dugua X."/>
            <person name="Aguirre-Planter E."/>
            <person name="Tenaillon M.I."/>
            <person name="Lira-Saade R."/>
            <person name="Eguiarte L.E."/>
        </authorList>
    </citation>
    <scope>NUCLEOTIDE SEQUENCE [LARGE SCALE GENOMIC DNA]</scope>
    <source>
        <strain evidence="15">JBR-2021</strain>
    </source>
</reference>
<dbReference type="PANTHER" id="PTHR46905">
    <property type="entry name" value="RING-H2 FINGER PROTEIN ATL78"/>
    <property type="match status" value="1"/>
</dbReference>
<evidence type="ECO:0000256" key="13">
    <source>
        <dbReference type="SAM" id="Phobius"/>
    </source>
</evidence>
<feature type="transmembrane region" description="Helical" evidence="13">
    <location>
        <begin position="38"/>
        <end position="56"/>
    </location>
</feature>
<comment type="similarity">
    <text evidence="11">Belongs to the RING-type zinc finger family. ATL subfamily.</text>
</comment>
<evidence type="ECO:0000259" key="14">
    <source>
        <dbReference type="PROSITE" id="PS50089"/>
    </source>
</evidence>
<dbReference type="EC" id="2.3.2.27" evidence="3"/>
<name>A0AAV6NY01_9ROSI</name>
<dbReference type="PROSITE" id="PS50089">
    <property type="entry name" value="ZF_RING_2"/>
    <property type="match status" value="1"/>
</dbReference>
<evidence type="ECO:0000256" key="9">
    <source>
        <dbReference type="ARBA" id="ARBA00022989"/>
    </source>
</evidence>
<evidence type="ECO:0000313" key="16">
    <source>
        <dbReference type="Proteomes" id="UP000685013"/>
    </source>
</evidence>
<comment type="caution">
    <text evidence="15">The sequence shown here is derived from an EMBL/GenBank/DDBJ whole genome shotgun (WGS) entry which is preliminary data.</text>
</comment>